<sequence>MNSPINPESEQFSPSFTPSIHNETNLTLDRFAETTAEFSFIVTNESQPIDRQRLAELASEQSRLNKHLRALIKGRAKGNDLKTTLAAAMTGTEQSSHELKETALLVTPVNDTDIQALVHKLSAEPSTVTSTDDILASTPQFHAVLELNTVTITAPLGVSVLTPGSTDLLS</sequence>
<evidence type="ECO:0000313" key="3">
    <source>
        <dbReference type="Proteomes" id="UP000615580"/>
    </source>
</evidence>
<evidence type="ECO:0000313" key="2">
    <source>
        <dbReference type="EMBL" id="MBG9354152.1"/>
    </source>
</evidence>
<protein>
    <submittedName>
        <fullName evidence="2">Uncharacterized protein</fullName>
    </submittedName>
</protein>
<proteinExistence type="predicted"/>
<dbReference type="EMBL" id="JADQUG010000018">
    <property type="protein sequence ID" value="MBG9354152.1"/>
    <property type="molecule type" value="Genomic_DNA"/>
</dbReference>
<feature type="region of interest" description="Disordered" evidence="1">
    <location>
        <begin position="1"/>
        <end position="20"/>
    </location>
</feature>
<dbReference type="RefSeq" id="WP_182000661.1">
    <property type="nucleotide sequence ID" value="NZ_JADQUD010000005.1"/>
</dbReference>
<comment type="caution">
    <text evidence="2">The sequence shown here is derived from an EMBL/GenBank/DDBJ whole genome shotgun (WGS) entry which is preliminary data.</text>
</comment>
<gene>
    <name evidence="2" type="ORF">I4J41_05895</name>
</gene>
<organism evidence="2 3">
    <name type="scientific">Corynebacterium belfantii</name>
    <dbReference type="NCBI Taxonomy" id="2014537"/>
    <lineage>
        <taxon>Bacteria</taxon>
        <taxon>Bacillati</taxon>
        <taxon>Actinomycetota</taxon>
        <taxon>Actinomycetes</taxon>
        <taxon>Mycobacteriales</taxon>
        <taxon>Corynebacteriaceae</taxon>
        <taxon>Corynebacterium</taxon>
    </lineage>
</organism>
<evidence type="ECO:0000256" key="1">
    <source>
        <dbReference type="SAM" id="MobiDB-lite"/>
    </source>
</evidence>
<reference evidence="2 3" key="1">
    <citation type="journal article" date="2020" name="J. Clin. Microbiol.">
        <title>Assessing the Genetic Diversity of Austrian Corynebacterium diphtheriae Clinical Isolates, 2011-2019.</title>
        <authorList>
            <person name="Schaeffer J."/>
            <person name="Huhulescu S."/>
            <person name="Stoeger A."/>
            <person name="Allerberger F."/>
            <person name="Ruppitsch W."/>
        </authorList>
    </citation>
    <scope>NUCLEOTIDE SEQUENCE [LARGE SCALE GENOMIC DNA]</scope>
    <source>
        <strain evidence="2 3">04-17</strain>
    </source>
</reference>
<name>A0ABS0LD74_9CORY</name>
<keyword evidence="3" id="KW-1185">Reference proteome</keyword>
<accession>A0ABS0LD74</accession>
<dbReference type="Proteomes" id="UP000615580">
    <property type="component" value="Unassembled WGS sequence"/>
</dbReference>